<keyword evidence="3" id="KW-1185">Reference proteome</keyword>
<evidence type="ECO:0000313" key="3">
    <source>
        <dbReference type="Proteomes" id="UP001497482"/>
    </source>
</evidence>
<sequence length="100" mass="10853">MRFPLNTTTTTRDYGGQPMEEASIEASPEGDENTQSTDGSETDATDELEISLLPQSPVLNDDNAVAYVTPENAEKEPESPAEKEPESPAEKEPEPTEDNV</sequence>
<dbReference type="EMBL" id="OZ035840">
    <property type="protein sequence ID" value="CAL1588105.1"/>
    <property type="molecule type" value="Genomic_DNA"/>
</dbReference>
<gene>
    <name evidence="2" type="ORF">KC01_LOCUS17967</name>
</gene>
<accession>A0AAV2KJ86</accession>
<evidence type="ECO:0000256" key="1">
    <source>
        <dbReference type="SAM" id="MobiDB-lite"/>
    </source>
</evidence>
<organism evidence="2 3">
    <name type="scientific">Knipowitschia caucasica</name>
    <name type="common">Caucasian dwarf goby</name>
    <name type="synonym">Pomatoschistus caucasicus</name>
    <dbReference type="NCBI Taxonomy" id="637954"/>
    <lineage>
        <taxon>Eukaryota</taxon>
        <taxon>Metazoa</taxon>
        <taxon>Chordata</taxon>
        <taxon>Craniata</taxon>
        <taxon>Vertebrata</taxon>
        <taxon>Euteleostomi</taxon>
        <taxon>Actinopterygii</taxon>
        <taxon>Neopterygii</taxon>
        <taxon>Teleostei</taxon>
        <taxon>Neoteleostei</taxon>
        <taxon>Acanthomorphata</taxon>
        <taxon>Gobiaria</taxon>
        <taxon>Gobiiformes</taxon>
        <taxon>Gobioidei</taxon>
        <taxon>Gobiidae</taxon>
        <taxon>Gobiinae</taxon>
        <taxon>Knipowitschia</taxon>
    </lineage>
</organism>
<evidence type="ECO:0000313" key="2">
    <source>
        <dbReference type="EMBL" id="CAL1588105.1"/>
    </source>
</evidence>
<dbReference type="Proteomes" id="UP001497482">
    <property type="component" value="Chromosome 18"/>
</dbReference>
<name>A0AAV2KJ86_KNICA</name>
<feature type="compositionally biased region" description="Basic and acidic residues" evidence="1">
    <location>
        <begin position="72"/>
        <end position="94"/>
    </location>
</feature>
<reference evidence="2 3" key="1">
    <citation type="submission" date="2024-04" db="EMBL/GenBank/DDBJ databases">
        <authorList>
            <person name="Waldvogel A.-M."/>
            <person name="Schoenle A."/>
        </authorList>
    </citation>
    <scope>NUCLEOTIDE SEQUENCE [LARGE SCALE GENOMIC DNA]</scope>
</reference>
<feature type="compositionally biased region" description="Acidic residues" evidence="1">
    <location>
        <begin position="40"/>
        <end position="49"/>
    </location>
</feature>
<protein>
    <submittedName>
        <fullName evidence="2">Uncharacterized protein</fullName>
    </submittedName>
</protein>
<feature type="region of interest" description="Disordered" evidence="1">
    <location>
        <begin position="1"/>
        <end position="100"/>
    </location>
</feature>
<feature type="compositionally biased region" description="Polar residues" evidence="1">
    <location>
        <begin position="1"/>
        <end position="12"/>
    </location>
</feature>
<dbReference type="AlphaFoldDB" id="A0AAV2KJ86"/>
<proteinExistence type="predicted"/>